<gene>
    <name evidence="11" type="ORF">DGYR_LOCUS2582</name>
</gene>
<feature type="binding site" evidence="10">
    <location>
        <position position="18"/>
    </location>
    <ligand>
        <name>ATP</name>
        <dbReference type="ChEBI" id="CHEBI:30616"/>
    </ligand>
</feature>
<dbReference type="Pfam" id="PF13238">
    <property type="entry name" value="AAA_18"/>
    <property type="match status" value="1"/>
</dbReference>
<evidence type="ECO:0000313" key="12">
    <source>
        <dbReference type="Proteomes" id="UP000549394"/>
    </source>
</evidence>
<comment type="caution">
    <text evidence="10">Lacks conserved residue(s) required for the propagation of feature annotation.</text>
</comment>
<keyword evidence="2 10" id="KW-0963">Cytoplasm</keyword>
<evidence type="ECO:0000256" key="4">
    <source>
        <dbReference type="ARBA" id="ARBA00022552"/>
    </source>
</evidence>
<comment type="similarity">
    <text evidence="10">Belongs to the adenylate kinase family. AK6 subfamily.</text>
</comment>
<dbReference type="SUPFAM" id="SSF52540">
    <property type="entry name" value="P-loop containing nucleoside triphosphate hydrolases"/>
    <property type="match status" value="1"/>
</dbReference>
<accession>A0A7I8VBB3</accession>
<dbReference type="GO" id="GO:0042274">
    <property type="term" value="P:ribosomal small subunit biogenesis"/>
    <property type="evidence" value="ECO:0007669"/>
    <property type="project" value="UniProtKB-UniRule"/>
</dbReference>
<dbReference type="EMBL" id="CAJFCJ010000004">
    <property type="protein sequence ID" value="CAD5113625.1"/>
    <property type="molecule type" value="Genomic_DNA"/>
</dbReference>
<keyword evidence="4 10" id="KW-0698">rRNA processing</keyword>
<comment type="function">
    <text evidence="10">Broad-specificity nucleoside monophosphate (NMP) kinase that catalyzes the reversible transfer of the terminal phosphate group between nucleoside triphosphates and monophosphates. Has also ATPase activity. Involved in the late cytoplasmic maturation steps of the 40S ribosomal particles, specifically 18S rRNA maturation. While NMP activity is not required for ribosome maturation, ATPase activity is. Associates transiently with small ribosomal subunit protein uS11. ATP hydrolysis breaks the interaction with uS11. May temporarily remove uS11 from the ribosome to enable a conformational change of the ribosomal RNA that is needed for the final maturation step of the small ribosomal subunit. Its NMP activity may have a role in nuclear energy homeostasis.</text>
</comment>
<keyword evidence="8 10" id="KW-0067">ATP-binding</keyword>
<dbReference type="GO" id="GO:0005634">
    <property type="term" value="C:nucleus"/>
    <property type="evidence" value="ECO:0007669"/>
    <property type="project" value="UniProtKB-SubCell"/>
</dbReference>
<comment type="subcellular location">
    <subcellularLocation>
        <location evidence="10">Cytoplasm</location>
    </subcellularLocation>
    <subcellularLocation>
        <location evidence="10">Nucleus</location>
    </subcellularLocation>
</comment>
<keyword evidence="5 10" id="KW-0808">Transferase</keyword>
<evidence type="ECO:0000256" key="7">
    <source>
        <dbReference type="ARBA" id="ARBA00022777"/>
    </source>
</evidence>
<dbReference type="Proteomes" id="UP000549394">
    <property type="component" value="Unassembled WGS sequence"/>
</dbReference>
<dbReference type="OrthoDB" id="10251185at2759"/>
<evidence type="ECO:0000256" key="2">
    <source>
        <dbReference type="ARBA" id="ARBA00022490"/>
    </source>
</evidence>
<feature type="binding site" evidence="10">
    <location>
        <position position="17"/>
    </location>
    <ligand>
        <name>ATP</name>
        <dbReference type="ChEBI" id="CHEBI:30616"/>
    </ligand>
</feature>
<evidence type="ECO:0000256" key="3">
    <source>
        <dbReference type="ARBA" id="ARBA00022517"/>
    </source>
</evidence>
<feature type="region of interest" description="LID" evidence="10">
    <location>
        <begin position="109"/>
        <end position="119"/>
    </location>
</feature>
<evidence type="ECO:0000256" key="10">
    <source>
        <dbReference type="HAMAP-Rule" id="MF_03173"/>
    </source>
</evidence>
<evidence type="ECO:0000313" key="11">
    <source>
        <dbReference type="EMBL" id="CAD5113625.1"/>
    </source>
</evidence>
<name>A0A7I8VBB3_9ANNE</name>
<dbReference type="GO" id="GO:0004017">
    <property type="term" value="F:AMP kinase activity"/>
    <property type="evidence" value="ECO:0007669"/>
    <property type="project" value="UniProtKB-UniRule"/>
</dbReference>
<dbReference type="EC" id="2.7.4.3" evidence="10"/>
<keyword evidence="3 10" id="KW-0690">Ribosome biogenesis</keyword>
<keyword evidence="12" id="KW-1185">Reference proteome</keyword>
<evidence type="ECO:0000256" key="9">
    <source>
        <dbReference type="ARBA" id="ARBA00023242"/>
    </source>
</evidence>
<reference evidence="11 12" key="1">
    <citation type="submission" date="2020-08" db="EMBL/GenBank/DDBJ databases">
        <authorList>
            <person name="Hejnol A."/>
        </authorList>
    </citation>
    <scope>NUCLEOTIDE SEQUENCE [LARGE SCALE GENOMIC DNA]</scope>
</reference>
<dbReference type="HAMAP" id="MF_00039">
    <property type="entry name" value="Adenylate_kinase_AK6"/>
    <property type="match status" value="1"/>
</dbReference>
<dbReference type="FunFam" id="3.40.50.300:FF:000372">
    <property type="entry name" value="Adenylate kinase isoenzyme 6 homolog"/>
    <property type="match status" value="1"/>
</dbReference>
<evidence type="ECO:0000256" key="8">
    <source>
        <dbReference type="ARBA" id="ARBA00022840"/>
    </source>
</evidence>
<evidence type="ECO:0000256" key="6">
    <source>
        <dbReference type="ARBA" id="ARBA00022741"/>
    </source>
</evidence>
<feature type="binding site" evidence="10">
    <location>
        <position position="19"/>
    </location>
    <ligand>
        <name>ATP</name>
        <dbReference type="ChEBI" id="CHEBI:30616"/>
    </ligand>
</feature>
<dbReference type="Gene3D" id="3.40.50.300">
    <property type="entry name" value="P-loop containing nucleotide triphosphate hydrolases"/>
    <property type="match status" value="1"/>
</dbReference>
<organism evidence="11 12">
    <name type="scientific">Dimorphilus gyrociliatus</name>
    <dbReference type="NCBI Taxonomy" id="2664684"/>
    <lineage>
        <taxon>Eukaryota</taxon>
        <taxon>Metazoa</taxon>
        <taxon>Spiralia</taxon>
        <taxon>Lophotrochozoa</taxon>
        <taxon>Annelida</taxon>
        <taxon>Polychaeta</taxon>
        <taxon>Polychaeta incertae sedis</taxon>
        <taxon>Dinophilidae</taxon>
        <taxon>Dimorphilus</taxon>
    </lineage>
</organism>
<dbReference type="InterPro" id="IPR020618">
    <property type="entry name" value="Adenyl_kinase_AK6"/>
</dbReference>
<dbReference type="GO" id="GO:0016887">
    <property type="term" value="F:ATP hydrolysis activity"/>
    <property type="evidence" value="ECO:0007669"/>
    <property type="project" value="UniProtKB-UniRule"/>
</dbReference>
<feature type="binding site" evidence="10">
    <location>
        <position position="110"/>
    </location>
    <ligand>
        <name>ATP</name>
        <dbReference type="ChEBI" id="CHEBI:30616"/>
    </ligand>
</feature>
<comment type="catalytic activity">
    <reaction evidence="1 10">
        <text>AMP + ATP = 2 ADP</text>
        <dbReference type="Rhea" id="RHEA:12973"/>
        <dbReference type="ChEBI" id="CHEBI:30616"/>
        <dbReference type="ChEBI" id="CHEBI:456215"/>
        <dbReference type="ChEBI" id="CHEBI:456216"/>
        <dbReference type="EC" id="2.7.4.3"/>
    </reaction>
</comment>
<sequence length="169" mass="19647">MNRKPNIMITGTPGTGKSTLGRELADRTGLKYINVGELAKENNFFDGFDQDLVCPVIDEDRVIDEMEEDMNDGGVVVDYHGCDFFPKRWFDLVIVLRTDNTKLYERLEKRGYKGKKLRENIECEIFGTLLEEAQEAYDRQIVQEVKNDTPDDMEDNLTKIQNWLEQRIC</sequence>
<comment type="caution">
    <text evidence="11">The sequence shown here is derived from an EMBL/GenBank/DDBJ whole genome shotgun (WGS) entry which is preliminary data.</text>
</comment>
<keyword evidence="7 10" id="KW-0418">Kinase</keyword>
<feature type="region of interest" description="NMPbind" evidence="10">
    <location>
        <begin position="34"/>
        <end position="57"/>
    </location>
</feature>
<dbReference type="PANTHER" id="PTHR12595:SF0">
    <property type="entry name" value="ADENYLATE KINASE ISOENZYME 6"/>
    <property type="match status" value="1"/>
</dbReference>
<comment type="catalytic activity">
    <reaction evidence="10">
        <text>ATP + H2O = ADP + phosphate + H(+)</text>
        <dbReference type="Rhea" id="RHEA:13065"/>
        <dbReference type="ChEBI" id="CHEBI:15377"/>
        <dbReference type="ChEBI" id="CHEBI:15378"/>
        <dbReference type="ChEBI" id="CHEBI:30616"/>
        <dbReference type="ChEBI" id="CHEBI:43474"/>
        <dbReference type="ChEBI" id="CHEBI:456216"/>
    </reaction>
</comment>
<dbReference type="GO" id="GO:0005524">
    <property type="term" value="F:ATP binding"/>
    <property type="evidence" value="ECO:0007669"/>
    <property type="project" value="UniProtKB-KW"/>
</dbReference>
<protein>
    <recommendedName>
        <fullName evidence="10">Adenylate kinase isoenzyme 6 homolog</fullName>
        <shortName evidence="10">AK6</shortName>
        <ecNumber evidence="10">2.7.4.3</ecNumber>
    </recommendedName>
    <alternativeName>
        <fullName evidence="10">Dual activity adenylate kinase/ATPase</fullName>
        <shortName evidence="10">AK/ATPase</shortName>
    </alternativeName>
</protein>
<dbReference type="AlphaFoldDB" id="A0A7I8VBB3"/>
<evidence type="ECO:0000256" key="5">
    <source>
        <dbReference type="ARBA" id="ARBA00022679"/>
    </source>
</evidence>
<comment type="subunit">
    <text evidence="10">Monomer and homodimer. Interacts with small ribosomal subunit protein uS11. Not a structural component of 43S pre-ribosomes, but transiently interacts with them by binding to uS11.</text>
</comment>
<dbReference type="PANTHER" id="PTHR12595">
    <property type="entry name" value="POS9-ACTIVATING FACTOR FAP7-RELATED"/>
    <property type="match status" value="1"/>
</dbReference>
<dbReference type="GO" id="GO:0005737">
    <property type="term" value="C:cytoplasm"/>
    <property type="evidence" value="ECO:0007669"/>
    <property type="project" value="UniProtKB-SubCell"/>
</dbReference>
<feature type="binding site" evidence="10">
    <location>
        <position position="16"/>
    </location>
    <ligand>
        <name>ATP</name>
        <dbReference type="ChEBI" id="CHEBI:30616"/>
    </ligand>
</feature>
<feature type="binding site" evidence="10">
    <location>
        <position position="14"/>
    </location>
    <ligand>
        <name>ATP</name>
        <dbReference type="ChEBI" id="CHEBI:30616"/>
    </ligand>
</feature>
<proteinExistence type="inferred from homology"/>
<dbReference type="GO" id="GO:0006364">
    <property type="term" value="P:rRNA processing"/>
    <property type="evidence" value="ECO:0007669"/>
    <property type="project" value="UniProtKB-KW"/>
</dbReference>
<keyword evidence="9 10" id="KW-0539">Nucleus</keyword>
<evidence type="ECO:0000256" key="1">
    <source>
        <dbReference type="ARBA" id="ARBA00000582"/>
    </source>
</evidence>
<dbReference type="InterPro" id="IPR027417">
    <property type="entry name" value="P-loop_NTPase"/>
</dbReference>
<keyword evidence="6 10" id="KW-0547">Nucleotide-binding</keyword>